<dbReference type="InterPro" id="IPR018303">
    <property type="entry name" value="ATPase_P-typ_P_site"/>
</dbReference>
<dbReference type="InterPro" id="IPR027256">
    <property type="entry name" value="P-typ_ATPase_IB"/>
</dbReference>
<evidence type="ECO:0000256" key="16">
    <source>
        <dbReference type="RuleBase" id="RU362081"/>
    </source>
</evidence>
<evidence type="ECO:0000256" key="4">
    <source>
        <dbReference type="ARBA" id="ARBA00022692"/>
    </source>
</evidence>
<dbReference type="RefSeq" id="WP_354090038.1">
    <property type="nucleotide sequence ID" value="NZ_JBEPTF010000004.1"/>
</dbReference>
<keyword evidence="14" id="KW-0406">Ion transport</keyword>
<dbReference type="PROSITE" id="PS50846">
    <property type="entry name" value="HMA_2"/>
    <property type="match status" value="2"/>
</dbReference>
<dbReference type="SFLD" id="SFLDF00027">
    <property type="entry name" value="p-type_atpase"/>
    <property type="match status" value="1"/>
</dbReference>
<dbReference type="InterPro" id="IPR006121">
    <property type="entry name" value="HMA_dom"/>
</dbReference>
<gene>
    <name evidence="18" type="ORF">ABIE19_003031</name>
</gene>
<comment type="subcellular location">
    <subcellularLocation>
        <location evidence="16">Cell membrane</location>
    </subcellularLocation>
    <subcellularLocation>
        <location evidence="1">Endomembrane system</location>
        <topology evidence="1">Multi-pass membrane protein</topology>
    </subcellularLocation>
</comment>
<feature type="transmembrane region" description="Helical" evidence="16">
    <location>
        <begin position="207"/>
        <end position="228"/>
    </location>
</feature>
<dbReference type="CDD" id="cd00371">
    <property type="entry name" value="HMA"/>
    <property type="match status" value="2"/>
</dbReference>
<dbReference type="InterPro" id="IPR006122">
    <property type="entry name" value="HMA_Cu_ion-bd"/>
</dbReference>
<keyword evidence="7 16" id="KW-0547">Nucleotide-binding</keyword>
<evidence type="ECO:0000256" key="6">
    <source>
        <dbReference type="ARBA" id="ARBA00022737"/>
    </source>
</evidence>
<dbReference type="NCBIfam" id="TIGR01525">
    <property type="entry name" value="ATPase-IB_hvy"/>
    <property type="match status" value="1"/>
</dbReference>
<feature type="transmembrane region" description="Helical" evidence="16">
    <location>
        <begin position="794"/>
        <end position="813"/>
    </location>
</feature>
<dbReference type="Pfam" id="PF00122">
    <property type="entry name" value="E1-E2_ATPase"/>
    <property type="match status" value="1"/>
</dbReference>
<dbReference type="InterPro" id="IPR008250">
    <property type="entry name" value="ATPase_P-typ_transduc_dom_A_sf"/>
</dbReference>
<dbReference type="InterPro" id="IPR023298">
    <property type="entry name" value="ATPase_P-typ_TM_dom_sf"/>
</dbReference>
<keyword evidence="19" id="KW-1185">Reference proteome</keyword>
<dbReference type="PROSITE" id="PS00154">
    <property type="entry name" value="ATPASE_E1_E2"/>
    <property type="match status" value="1"/>
</dbReference>
<dbReference type="PANTHER" id="PTHR43520:SF8">
    <property type="entry name" value="P-TYPE CU(+) TRANSPORTER"/>
    <property type="match status" value="1"/>
</dbReference>
<feature type="transmembrane region" description="Helical" evidence="16">
    <location>
        <begin position="766"/>
        <end position="788"/>
    </location>
</feature>
<evidence type="ECO:0000256" key="5">
    <source>
        <dbReference type="ARBA" id="ARBA00022723"/>
    </source>
</evidence>
<dbReference type="SFLD" id="SFLDS00003">
    <property type="entry name" value="Haloacid_Dehalogenase"/>
    <property type="match status" value="1"/>
</dbReference>
<dbReference type="NCBIfam" id="TIGR00003">
    <property type="entry name" value="copper ion binding protein"/>
    <property type="match status" value="2"/>
</dbReference>
<dbReference type="InterPro" id="IPR023214">
    <property type="entry name" value="HAD_sf"/>
</dbReference>
<proteinExistence type="inferred from homology"/>
<dbReference type="Gene3D" id="3.40.50.1000">
    <property type="entry name" value="HAD superfamily/HAD-like"/>
    <property type="match status" value="1"/>
</dbReference>
<evidence type="ECO:0000313" key="19">
    <source>
        <dbReference type="Proteomes" id="UP001549313"/>
    </source>
</evidence>
<evidence type="ECO:0000256" key="10">
    <source>
        <dbReference type="ARBA" id="ARBA00022842"/>
    </source>
</evidence>
<dbReference type="NCBIfam" id="TIGR01494">
    <property type="entry name" value="ATPase_P-type"/>
    <property type="match status" value="1"/>
</dbReference>
<keyword evidence="4 16" id="KW-0812">Transmembrane</keyword>
<keyword evidence="16" id="KW-1003">Cell membrane</keyword>
<evidence type="ECO:0000256" key="11">
    <source>
        <dbReference type="ARBA" id="ARBA00022967"/>
    </source>
</evidence>
<organism evidence="18 19">
    <name type="scientific">Brevundimonas faecalis</name>
    <dbReference type="NCBI Taxonomy" id="947378"/>
    <lineage>
        <taxon>Bacteria</taxon>
        <taxon>Pseudomonadati</taxon>
        <taxon>Pseudomonadota</taxon>
        <taxon>Alphaproteobacteria</taxon>
        <taxon>Caulobacterales</taxon>
        <taxon>Caulobacteraceae</taxon>
        <taxon>Brevundimonas</taxon>
    </lineage>
</organism>
<evidence type="ECO:0000259" key="17">
    <source>
        <dbReference type="PROSITE" id="PS50846"/>
    </source>
</evidence>
<evidence type="ECO:0000256" key="3">
    <source>
        <dbReference type="ARBA" id="ARBA00022448"/>
    </source>
</evidence>
<feature type="transmembrane region" description="Helical" evidence="16">
    <location>
        <begin position="450"/>
        <end position="473"/>
    </location>
</feature>
<evidence type="ECO:0000256" key="15">
    <source>
        <dbReference type="ARBA" id="ARBA00023136"/>
    </source>
</evidence>
<evidence type="ECO:0000256" key="14">
    <source>
        <dbReference type="ARBA" id="ARBA00023065"/>
    </source>
</evidence>
<dbReference type="NCBIfam" id="TIGR01511">
    <property type="entry name" value="ATPase-IB1_Cu"/>
    <property type="match status" value="1"/>
</dbReference>
<dbReference type="SUPFAM" id="SSF55008">
    <property type="entry name" value="HMA, heavy metal-associated domain"/>
    <property type="match status" value="2"/>
</dbReference>
<dbReference type="PANTHER" id="PTHR43520">
    <property type="entry name" value="ATP7, ISOFORM B"/>
    <property type="match status" value="1"/>
</dbReference>
<comment type="caution">
    <text evidence="18">The sequence shown here is derived from an EMBL/GenBank/DDBJ whole genome shotgun (WGS) entry which is preliminary data.</text>
</comment>
<keyword evidence="15 16" id="KW-0472">Membrane</keyword>
<feature type="transmembrane region" description="Helical" evidence="16">
    <location>
        <begin position="167"/>
        <end position="187"/>
    </location>
</feature>
<keyword evidence="6" id="KW-0677">Repeat</keyword>
<evidence type="ECO:0000256" key="2">
    <source>
        <dbReference type="ARBA" id="ARBA00006024"/>
    </source>
</evidence>
<evidence type="ECO:0000256" key="1">
    <source>
        <dbReference type="ARBA" id="ARBA00004127"/>
    </source>
</evidence>
<accession>A0ABV2REV7</accession>
<protein>
    <submittedName>
        <fullName evidence="18">Heavy metal translocating P-type ATPase</fullName>
    </submittedName>
</protein>
<dbReference type="Gene3D" id="2.70.150.10">
    <property type="entry name" value="Calcium-transporting ATPase, cytoplasmic transduction domain A"/>
    <property type="match status" value="1"/>
</dbReference>
<keyword evidence="5 16" id="KW-0479">Metal-binding</keyword>
<comment type="similarity">
    <text evidence="2 16">Belongs to the cation transport ATPase (P-type) (TC 3.A.3) family. Type IB subfamily.</text>
</comment>
<dbReference type="Pfam" id="PF00403">
    <property type="entry name" value="HMA"/>
    <property type="match status" value="2"/>
</dbReference>
<dbReference type="PRINTS" id="PR00943">
    <property type="entry name" value="CUATPASE"/>
</dbReference>
<evidence type="ECO:0000256" key="7">
    <source>
        <dbReference type="ARBA" id="ARBA00022741"/>
    </source>
</evidence>
<keyword evidence="3" id="KW-0813">Transport</keyword>
<keyword evidence="9 16" id="KW-0067">ATP-binding</keyword>
<keyword evidence="12 16" id="KW-1133">Transmembrane helix</keyword>
<dbReference type="Proteomes" id="UP001549313">
    <property type="component" value="Unassembled WGS sequence"/>
</dbReference>
<feature type="domain" description="HMA" evidence="17">
    <location>
        <begin position="74"/>
        <end position="140"/>
    </location>
</feature>
<keyword evidence="8" id="KW-0187">Copper transport</keyword>
<dbReference type="SFLD" id="SFLDG00002">
    <property type="entry name" value="C1.7:_P-type_atpase_like"/>
    <property type="match status" value="1"/>
</dbReference>
<evidence type="ECO:0000313" key="18">
    <source>
        <dbReference type="EMBL" id="MET4685082.1"/>
    </source>
</evidence>
<dbReference type="PRINTS" id="PR00119">
    <property type="entry name" value="CATATPASE"/>
</dbReference>
<keyword evidence="11" id="KW-1278">Translocase</keyword>
<evidence type="ECO:0000256" key="9">
    <source>
        <dbReference type="ARBA" id="ARBA00022840"/>
    </source>
</evidence>
<feature type="transmembrane region" description="Helical" evidence="16">
    <location>
        <begin position="269"/>
        <end position="288"/>
    </location>
</feature>
<dbReference type="PROSITE" id="PS01047">
    <property type="entry name" value="HMA_1"/>
    <property type="match status" value="2"/>
</dbReference>
<dbReference type="CDD" id="cd02094">
    <property type="entry name" value="P-type_ATPase_Cu-like"/>
    <property type="match status" value="1"/>
</dbReference>
<name>A0ABV2REV7_9CAUL</name>
<evidence type="ECO:0000256" key="13">
    <source>
        <dbReference type="ARBA" id="ARBA00023008"/>
    </source>
</evidence>
<dbReference type="SUPFAM" id="SSF56784">
    <property type="entry name" value="HAD-like"/>
    <property type="match status" value="1"/>
</dbReference>
<keyword evidence="10" id="KW-0460">Magnesium</keyword>
<evidence type="ECO:0000256" key="12">
    <source>
        <dbReference type="ARBA" id="ARBA00022989"/>
    </source>
</evidence>
<dbReference type="InterPro" id="IPR059000">
    <property type="entry name" value="ATPase_P-type_domA"/>
</dbReference>
<dbReference type="SUPFAM" id="SSF81665">
    <property type="entry name" value="Calcium ATPase, transmembrane domain M"/>
    <property type="match status" value="1"/>
</dbReference>
<dbReference type="EMBL" id="JBEPTF010000004">
    <property type="protein sequence ID" value="MET4685082.1"/>
    <property type="molecule type" value="Genomic_DNA"/>
</dbReference>
<feature type="transmembrane region" description="Helical" evidence="16">
    <location>
        <begin position="422"/>
        <end position="444"/>
    </location>
</feature>
<dbReference type="Pfam" id="PF00702">
    <property type="entry name" value="Hydrolase"/>
    <property type="match status" value="1"/>
</dbReference>
<dbReference type="InterPro" id="IPR044492">
    <property type="entry name" value="P_typ_ATPase_HD_dom"/>
</dbReference>
<dbReference type="InterPro" id="IPR017969">
    <property type="entry name" value="Heavy-metal-associated_CS"/>
</dbReference>
<dbReference type="Gene3D" id="3.30.70.100">
    <property type="match status" value="2"/>
</dbReference>
<dbReference type="InterPro" id="IPR036412">
    <property type="entry name" value="HAD-like_sf"/>
</dbReference>
<dbReference type="InterPro" id="IPR036163">
    <property type="entry name" value="HMA_dom_sf"/>
</dbReference>
<sequence length="827" mass="85527">MSDASFRTLDLPVLGMTCASCVGRVEKALLATPGVTEARVNLAAERAHVVLGAEGSPAAVAAAIRTAGYEPMEEEVVYSVRDMTCASCVGRVEKALAAVPGVLSAGVNLATERATVRFLSGAVAFRDLAAAVQQAGYVLEQPEQAGLDAADREQAARAADIRNLGRAVLIAGVATLPLFVLEMGSHFIPGMHHWLEQTIGVQNWRLISFVLATFVLFVPGLIFFRKGVPALLRRAPDMNSLVVLGASAAWAFSTIATFAPGLLPEGTANVYFEAAAVIVTLILVGRWIEARAKGQTSQAIRRLISMQAKTARVVRDGVEQDIAIDTVQAGDIIVVRPGERVPVDGVVTEGSSYIDESMLTGEPIPVEKNAGAKVVGGTLNTTGAFRFEAQQVGAETVLAQIVRMVETAQGAKLPIQALVDKVTGWFVPVVMAVAVLTFAVWYLFAPDPALGMALVAAVSVLIIACPCAMGLATPTSIMVGVGRAAELGVLFRKGEALQALQGVQVIAFDKTGTLTAGRPELTDLSVADGFDEAEVLALVAAVEGQSEHPVARALVEAASARGLTIARPEAFDSVPGKGVAGVVAGRRIAVGADRYMADLGHDVAVFAEAAARLGDEGKTPLYAAIDGRLAAVIAVADPIKPTTAAAIQAMHGLGLKVAMITGDNRRTAEAVARRLGIDEVHAEVMPDGKVAAVNTLKAGGRRVAFVGDGVNDAPALASADVGMAVGGGADVAVESADVVLTGGDLRGAVSAIGLSRATMSNIRQNLAWAFGYNVLLIPVAAGVLYPAFGYMLSPMLAAGAMALSSVSVVLNALRLRAFKPHIEGAVS</sequence>
<feature type="transmembrane region" description="Helical" evidence="16">
    <location>
        <begin position="240"/>
        <end position="263"/>
    </location>
</feature>
<dbReference type="SUPFAM" id="SSF81653">
    <property type="entry name" value="Calcium ATPase, transduction domain A"/>
    <property type="match status" value="1"/>
</dbReference>
<reference evidence="18 19" key="1">
    <citation type="submission" date="2024-06" db="EMBL/GenBank/DDBJ databases">
        <title>Sorghum-associated microbial communities from plants grown in Nebraska, USA.</title>
        <authorList>
            <person name="Schachtman D."/>
        </authorList>
    </citation>
    <scope>NUCLEOTIDE SEQUENCE [LARGE SCALE GENOMIC DNA]</scope>
    <source>
        <strain evidence="18 19">2814</strain>
    </source>
</reference>
<evidence type="ECO:0000256" key="8">
    <source>
        <dbReference type="ARBA" id="ARBA00022796"/>
    </source>
</evidence>
<feature type="domain" description="HMA" evidence="17">
    <location>
        <begin position="7"/>
        <end position="72"/>
    </location>
</feature>
<dbReference type="InterPro" id="IPR023299">
    <property type="entry name" value="ATPase_P-typ_cyto_dom_N"/>
</dbReference>
<dbReference type="Gene3D" id="3.40.1110.10">
    <property type="entry name" value="Calcium-transporting ATPase, cytoplasmic domain N"/>
    <property type="match status" value="1"/>
</dbReference>
<dbReference type="InterPro" id="IPR001757">
    <property type="entry name" value="P_typ_ATPase"/>
</dbReference>
<keyword evidence="13" id="KW-0186">Copper</keyword>